<name>A0A8I2YIV0_9AGAM</name>
<dbReference type="EMBL" id="JAGFBS010000026">
    <property type="protein sequence ID" value="KAG6372675.1"/>
    <property type="molecule type" value="Genomic_DNA"/>
</dbReference>
<comment type="caution">
    <text evidence="1">The sequence shown here is derived from an EMBL/GenBank/DDBJ whole genome shotgun (WGS) entry which is preliminary data.</text>
</comment>
<dbReference type="AlphaFoldDB" id="A0A8I2YIV0"/>
<protein>
    <submittedName>
        <fullName evidence="1">Uncharacterized protein</fullName>
    </submittedName>
</protein>
<dbReference type="Proteomes" id="UP000683000">
    <property type="component" value="Unassembled WGS sequence"/>
</dbReference>
<proteinExistence type="predicted"/>
<reference evidence="1" key="1">
    <citation type="submission" date="2021-03" db="EMBL/GenBank/DDBJ databases">
        <title>Evolutionary innovations through gain and loss of genes in the ectomycorrhizal Boletales.</title>
        <authorList>
            <person name="Wu G."/>
            <person name="Miyauchi S."/>
            <person name="Morin E."/>
            <person name="Yang Z.-L."/>
            <person name="Xu J."/>
            <person name="Martin F.M."/>
        </authorList>
    </citation>
    <scope>NUCLEOTIDE SEQUENCE</scope>
    <source>
        <strain evidence="1">BR01</strain>
    </source>
</reference>
<dbReference type="InterPro" id="IPR046521">
    <property type="entry name" value="DUF6698"/>
</dbReference>
<evidence type="ECO:0000313" key="1">
    <source>
        <dbReference type="EMBL" id="KAG6372675.1"/>
    </source>
</evidence>
<organism evidence="1 2">
    <name type="scientific">Boletus reticuloceps</name>
    <dbReference type="NCBI Taxonomy" id="495285"/>
    <lineage>
        <taxon>Eukaryota</taxon>
        <taxon>Fungi</taxon>
        <taxon>Dikarya</taxon>
        <taxon>Basidiomycota</taxon>
        <taxon>Agaricomycotina</taxon>
        <taxon>Agaricomycetes</taxon>
        <taxon>Agaricomycetidae</taxon>
        <taxon>Boletales</taxon>
        <taxon>Boletineae</taxon>
        <taxon>Boletaceae</taxon>
        <taxon>Boletoideae</taxon>
        <taxon>Boletus</taxon>
    </lineage>
</organism>
<sequence>MFLQYSNPWNAHSNAINRLHCNAVYSHTVLLTDLELFYNSILELIDDLEKKEEVELQLQWWNRQIFLTNAESSQLPSN</sequence>
<accession>A0A8I2YIV0</accession>
<evidence type="ECO:0000313" key="2">
    <source>
        <dbReference type="Proteomes" id="UP000683000"/>
    </source>
</evidence>
<gene>
    <name evidence="1" type="ORF">JVT61DRAFT_7435</name>
</gene>
<dbReference type="Pfam" id="PF20414">
    <property type="entry name" value="DUF6698"/>
    <property type="match status" value="1"/>
</dbReference>
<keyword evidence="2" id="KW-1185">Reference proteome</keyword>